<reference evidence="2 3" key="1">
    <citation type="submission" date="2016-11" db="EMBL/GenBank/DDBJ databases">
        <authorList>
            <person name="Jaros S."/>
            <person name="Januszkiewicz K."/>
            <person name="Wedrychowicz H."/>
        </authorList>
    </citation>
    <scope>NUCLEOTIDE SEQUENCE [LARGE SCALE GENOMIC DNA]</scope>
    <source>
        <strain evidence="2 3">CGMCC 4.5723</strain>
    </source>
</reference>
<feature type="transmembrane region" description="Helical" evidence="1">
    <location>
        <begin position="63"/>
        <end position="90"/>
    </location>
</feature>
<dbReference type="RefSeq" id="WP_084737480.1">
    <property type="nucleotide sequence ID" value="NZ_FQZK01000011.1"/>
</dbReference>
<dbReference type="OrthoDB" id="5195713at2"/>
<keyword evidence="1" id="KW-0812">Transmembrane</keyword>
<evidence type="ECO:0000313" key="3">
    <source>
        <dbReference type="Proteomes" id="UP000184452"/>
    </source>
</evidence>
<keyword evidence="3" id="KW-1185">Reference proteome</keyword>
<dbReference type="STRING" id="758803.SAMN05421803_111157"/>
<keyword evidence="1" id="KW-1133">Transmembrane helix</keyword>
<organism evidence="2 3">
    <name type="scientific">Nocardiopsis flavescens</name>
    <dbReference type="NCBI Taxonomy" id="758803"/>
    <lineage>
        <taxon>Bacteria</taxon>
        <taxon>Bacillati</taxon>
        <taxon>Actinomycetota</taxon>
        <taxon>Actinomycetes</taxon>
        <taxon>Streptosporangiales</taxon>
        <taxon>Nocardiopsidaceae</taxon>
        <taxon>Nocardiopsis</taxon>
    </lineage>
</organism>
<sequence>MFIGQPDDRTQERMRALIENPRRRAFWAARPRRRAAVAVFLATTLGAAAVLVLPLAADASWSLAGVAGFVVLLVTSAVISTHINIAARWVAGYRGLDEFQRAEMDRATRLGHHVTAALATLLVGVTAGFAAAAPGTDMGAAVPLVVLAPLVVVTAMTHAAFPACYLAWTRPDELSDDEEGDDGEDA</sequence>
<dbReference type="EMBL" id="FQZK01000011">
    <property type="protein sequence ID" value="SHJ93258.1"/>
    <property type="molecule type" value="Genomic_DNA"/>
</dbReference>
<gene>
    <name evidence="2" type="ORF">SAMN05421803_111157</name>
</gene>
<dbReference type="AlphaFoldDB" id="A0A1M6NBZ4"/>
<feature type="transmembrane region" description="Helical" evidence="1">
    <location>
        <begin position="35"/>
        <end position="57"/>
    </location>
</feature>
<evidence type="ECO:0000313" key="2">
    <source>
        <dbReference type="EMBL" id="SHJ93258.1"/>
    </source>
</evidence>
<name>A0A1M6NBZ4_9ACTN</name>
<accession>A0A1M6NBZ4</accession>
<feature type="transmembrane region" description="Helical" evidence="1">
    <location>
        <begin position="110"/>
        <end position="132"/>
    </location>
</feature>
<keyword evidence="1" id="KW-0472">Membrane</keyword>
<dbReference type="Proteomes" id="UP000184452">
    <property type="component" value="Unassembled WGS sequence"/>
</dbReference>
<protein>
    <submittedName>
        <fullName evidence="2">Uncharacterized protein</fullName>
    </submittedName>
</protein>
<evidence type="ECO:0000256" key="1">
    <source>
        <dbReference type="SAM" id="Phobius"/>
    </source>
</evidence>
<proteinExistence type="predicted"/>
<feature type="transmembrane region" description="Helical" evidence="1">
    <location>
        <begin position="144"/>
        <end position="168"/>
    </location>
</feature>